<evidence type="ECO:0000313" key="4">
    <source>
        <dbReference type="Proteomes" id="UP000610124"/>
    </source>
</evidence>
<dbReference type="Proteomes" id="UP000610124">
    <property type="component" value="Unassembled WGS sequence"/>
</dbReference>
<dbReference type="InterPro" id="IPR041657">
    <property type="entry name" value="HTH_17"/>
</dbReference>
<feature type="region of interest" description="Disordered" evidence="1">
    <location>
        <begin position="1"/>
        <end position="97"/>
    </location>
</feature>
<reference evidence="3" key="1">
    <citation type="journal article" date="2014" name="Int. J. Syst. Evol. Microbiol.">
        <title>Complete genome sequence of Corynebacterium casei LMG S-19264T (=DSM 44701T), isolated from a smear-ripened cheese.</title>
        <authorList>
            <consortium name="US DOE Joint Genome Institute (JGI-PGF)"/>
            <person name="Walter F."/>
            <person name="Albersmeier A."/>
            <person name="Kalinowski J."/>
            <person name="Ruckert C."/>
        </authorList>
    </citation>
    <scope>NUCLEOTIDE SEQUENCE</scope>
    <source>
        <strain evidence="3">JCM 4434</strain>
    </source>
</reference>
<accession>A0A8H9LW57</accession>
<protein>
    <recommendedName>
        <fullName evidence="2">Helix-turn-helix domain-containing protein</fullName>
    </recommendedName>
</protein>
<name>A0A8H9LW57_KITAU</name>
<dbReference type="AlphaFoldDB" id="A0A8H9LW57"/>
<gene>
    <name evidence="3" type="ORF">GCM10010502_73370</name>
</gene>
<dbReference type="NCBIfam" id="TIGR01764">
    <property type="entry name" value="excise"/>
    <property type="match status" value="1"/>
</dbReference>
<proteinExistence type="predicted"/>
<dbReference type="RefSeq" id="WP_198429407.1">
    <property type="nucleotide sequence ID" value="NZ_BMUB01000046.1"/>
</dbReference>
<feature type="compositionally biased region" description="Polar residues" evidence="1">
    <location>
        <begin position="15"/>
        <end position="30"/>
    </location>
</feature>
<comment type="caution">
    <text evidence="3">The sequence shown here is derived from an EMBL/GenBank/DDBJ whole genome shotgun (WGS) entry which is preliminary data.</text>
</comment>
<dbReference type="EMBL" id="BMUB01000046">
    <property type="protein sequence ID" value="GGV07641.1"/>
    <property type="molecule type" value="Genomic_DNA"/>
</dbReference>
<reference evidence="3" key="2">
    <citation type="submission" date="2020-09" db="EMBL/GenBank/DDBJ databases">
        <authorList>
            <person name="Sun Q."/>
            <person name="Ohkuma M."/>
        </authorList>
    </citation>
    <scope>NUCLEOTIDE SEQUENCE</scope>
    <source>
        <strain evidence="3">JCM 4434</strain>
    </source>
</reference>
<dbReference type="Pfam" id="PF12728">
    <property type="entry name" value="HTH_17"/>
    <property type="match status" value="1"/>
</dbReference>
<organism evidence="3 4">
    <name type="scientific">Kitasatospora aureofaciens</name>
    <name type="common">Streptomyces aureofaciens</name>
    <dbReference type="NCBI Taxonomy" id="1894"/>
    <lineage>
        <taxon>Bacteria</taxon>
        <taxon>Bacillati</taxon>
        <taxon>Actinomycetota</taxon>
        <taxon>Actinomycetes</taxon>
        <taxon>Kitasatosporales</taxon>
        <taxon>Streptomycetaceae</taxon>
        <taxon>Kitasatospora</taxon>
    </lineage>
</organism>
<sequence>MTRRLFPSAQDASDRSSPCPGQQSQPTTDIGTAGQPKDYNASQAPEAAEQGSSLAELLGLPPATADTGHPAPRDRQHPRRRRTPGKSGDLSDAARLDTVRAAGDRLLHTPEQAAALLQVPASWLRKKAASGAVPSTRVGRHLRFSRQDLDDIIRVGARSPSPRK</sequence>
<feature type="domain" description="Helix-turn-helix" evidence="2">
    <location>
        <begin position="109"/>
        <end position="153"/>
    </location>
</feature>
<dbReference type="GO" id="GO:0003677">
    <property type="term" value="F:DNA binding"/>
    <property type="evidence" value="ECO:0007669"/>
    <property type="project" value="InterPro"/>
</dbReference>
<dbReference type="GeneID" id="97490678"/>
<evidence type="ECO:0000313" key="3">
    <source>
        <dbReference type="EMBL" id="GGV07641.1"/>
    </source>
</evidence>
<evidence type="ECO:0000256" key="1">
    <source>
        <dbReference type="SAM" id="MobiDB-lite"/>
    </source>
</evidence>
<evidence type="ECO:0000259" key="2">
    <source>
        <dbReference type="Pfam" id="PF12728"/>
    </source>
</evidence>
<dbReference type="InterPro" id="IPR010093">
    <property type="entry name" value="SinI_DNA-bd"/>
</dbReference>